<dbReference type="Pfam" id="PF23666">
    <property type="entry name" value="Rcc01698_C"/>
    <property type="match status" value="1"/>
</dbReference>
<protein>
    <submittedName>
        <fullName evidence="3">Phage tail protein</fullName>
    </submittedName>
</protein>
<feature type="domain" description="Tip attachment protein J" evidence="1">
    <location>
        <begin position="229"/>
        <end position="378"/>
    </location>
</feature>
<gene>
    <name evidence="3" type="ORF">ACFSC3_10725</name>
</gene>
<proteinExistence type="predicted"/>
<evidence type="ECO:0000313" key="3">
    <source>
        <dbReference type="EMBL" id="MFD1788050.1"/>
    </source>
</evidence>
<feature type="domain" description="Rcc01698-like C-terminal" evidence="2">
    <location>
        <begin position="476"/>
        <end position="570"/>
    </location>
</feature>
<name>A0ABW4NFJ2_9SPHN</name>
<dbReference type="RefSeq" id="WP_380940401.1">
    <property type="nucleotide sequence ID" value="NZ_JBHUFC010000003.1"/>
</dbReference>
<organism evidence="3 4">
    <name type="scientific">Sphingomonas floccifaciens</name>
    <dbReference type="NCBI Taxonomy" id="1844115"/>
    <lineage>
        <taxon>Bacteria</taxon>
        <taxon>Pseudomonadati</taxon>
        <taxon>Pseudomonadota</taxon>
        <taxon>Alphaproteobacteria</taxon>
        <taxon>Sphingomonadales</taxon>
        <taxon>Sphingomonadaceae</taxon>
        <taxon>Sphingomonas</taxon>
    </lineage>
</organism>
<evidence type="ECO:0000259" key="2">
    <source>
        <dbReference type="Pfam" id="PF23666"/>
    </source>
</evidence>
<dbReference type="EMBL" id="JBHUFC010000003">
    <property type="protein sequence ID" value="MFD1788050.1"/>
    <property type="molecule type" value="Genomic_DNA"/>
</dbReference>
<dbReference type="Proteomes" id="UP001597283">
    <property type="component" value="Unassembled WGS sequence"/>
</dbReference>
<evidence type="ECO:0000259" key="1">
    <source>
        <dbReference type="Pfam" id="PF13550"/>
    </source>
</evidence>
<dbReference type="Pfam" id="PF13550">
    <property type="entry name" value="Phage-tail_3"/>
    <property type="match status" value="1"/>
</dbReference>
<dbReference type="InterPro" id="IPR032876">
    <property type="entry name" value="J_dom"/>
</dbReference>
<comment type="caution">
    <text evidence="3">The sequence shown here is derived from an EMBL/GenBank/DDBJ whole genome shotgun (WGS) entry which is preliminary data.</text>
</comment>
<evidence type="ECO:0000313" key="4">
    <source>
        <dbReference type="Proteomes" id="UP001597283"/>
    </source>
</evidence>
<keyword evidence="4" id="KW-1185">Reference proteome</keyword>
<sequence>MATIILTAAGTAVGGPIGGAVGAIVGQAIDQRLFREKGRDGPRLTDLAVQTSSYGTPIPQLFGTMRVAGTVIWSTDLIEHAAQDGGGKGRSGGTRYSSSASFAVLLSARAIRSVGRIWADGRLLRGAAGDLKVPVRMRLYLGDEDQAVDPLIASAIGLDRAPACRGQAYAVFEDLGLGDFGNRIPSLTFEVTADADDVDCAEVVRAMSGQRATGESGTRLAGYSGYGESVRGPLAALLQVGGAWLREGADGLTVRAGAGASVAIADVGAGRGGRGVRAVAAADTAPRAVTLQHHDPARDYQVGLQRVRRAGSGARELAIELPAAVDAGTAKGLAAAALARIDAERERRTVALDWRALGLVPGDRVTIIGEPGLWRVVEMAVEHMVVTVELVRVRRAPVAVPATSGAVLAASDAIVGATVLEVVEMLPADGTILTAPRLTVAAAGRGPGWRQAALQISLDGGVTWEARGTTAGPAVLGRVVGIAGGPGSATLVDRRTVIEVDLLHDAMLLAEADAAALDADANLAMVGAEIIQFGSAERIGPRRWRLRDLWRGRLGTEWAIDSGGVGQRFVLLDAATSTRIDLPSGVIGREVRVMASGVGDGDTPAIASIVVDGASVAPPTPVHLTVRRAADGSRQASWVRRSRAGWVWGEGIDTPLAEERETYAVAFEGSGAGEALTTETGIVIPTGATAVSVRQAGTTARSRPVRLAL</sequence>
<reference evidence="4" key="1">
    <citation type="journal article" date="2019" name="Int. J. Syst. Evol. Microbiol.">
        <title>The Global Catalogue of Microorganisms (GCM) 10K type strain sequencing project: providing services to taxonomists for standard genome sequencing and annotation.</title>
        <authorList>
            <consortium name="The Broad Institute Genomics Platform"/>
            <consortium name="The Broad Institute Genome Sequencing Center for Infectious Disease"/>
            <person name="Wu L."/>
            <person name="Ma J."/>
        </authorList>
    </citation>
    <scope>NUCLEOTIDE SEQUENCE [LARGE SCALE GENOMIC DNA]</scope>
    <source>
        <strain evidence="4">Q85</strain>
    </source>
</reference>
<accession>A0ABW4NFJ2</accession>
<dbReference type="InterPro" id="IPR056490">
    <property type="entry name" value="Rcc01698_C"/>
</dbReference>